<name>A0AAD3Y323_NEPGR</name>
<evidence type="ECO:0000313" key="2">
    <source>
        <dbReference type="Proteomes" id="UP001279734"/>
    </source>
</evidence>
<protein>
    <submittedName>
        <fullName evidence="1">Uncharacterized protein</fullName>
    </submittedName>
</protein>
<gene>
    <name evidence="1" type="ORF">Nepgr_029186</name>
</gene>
<dbReference type="Proteomes" id="UP001279734">
    <property type="component" value="Unassembled WGS sequence"/>
</dbReference>
<accession>A0AAD3Y323</accession>
<sequence>MSIVELCSPISPVSSVFKLRISKSYLPVSSEFSPAKMTPDLEMKDTQASSSSLSASVRPTLQHLRDLASLIETALYTKEVRRIAPAVRLTFALRRKLMAPVLSAFLDVATVPGSVVHRKLSAHVPKESTYYLSFRYTATC</sequence>
<proteinExistence type="predicted"/>
<dbReference type="AlphaFoldDB" id="A0AAD3Y323"/>
<evidence type="ECO:0000313" key="1">
    <source>
        <dbReference type="EMBL" id="GMH27343.1"/>
    </source>
</evidence>
<reference evidence="1" key="1">
    <citation type="submission" date="2023-05" db="EMBL/GenBank/DDBJ databases">
        <title>Nepenthes gracilis genome sequencing.</title>
        <authorList>
            <person name="Fukushima K."/>
        </authorList>
    </citation>
    <scope>NUCLEOTIDE SEQUENCE</scope>
    <source>
        <strain evidence="1">SING2019-196</strain>
    </source>
</reference>
<keyword evidence="2" id="KW-1185">Reference proteome</keyword>
<dbReference type="EMBL" id="BSYO01000032">
    <property type="protein sequence ID" value="GMH27343.1"/>
    <property type="molecule type" value="Genomic_DNA"/>
</dbReference>
<organism evidence="1 2">
    <name type="scientific">Nepenthes gracilis</name>
    <name type="common">Slender pitcher plant</name>
    <dbReference type="NCBI Taxonomy" id="150966"/>
    <lineage>
        <taxon>Eukaryota</taxon>
        <taxon>Viridiplantae</taxon>
        <taxon>Streptophyta</taxon>
        <taxon>Embryophyta</taxon>
        <taxon>Tracheophyta</taxon>
        <taxon>Spermatophyta</taxon>
        <taxon>Magnoliopsida</taxon>
        <taxon>eudicotyledons</taxon>
        <taxon>Gunneridae</taxon>
        <taxon>Pentapetalae</taxon>
        <taxon>Caryophyllales</taxon>
        <taxon>Nepenthaceae</taxon>
        <taxon>Nepenthes</taxon>
    </lineage>
</organism>
<comment type="caution">
    <text evidence="1">The sequence shown here is derived from an EMBL/GenBank/DDBJ whole genome shotgun (WGS) entry which is preliminary data.</text>
</comment>